<dbReference type="EMBL" id="FPKS01000004">
    <property type="protein sequence ID" value="SFZ73968.1"/>
    <property type="molecule type" value="Genomic_DNA"/>
</dbReference>
<proteinExistence type="predicted"/>
<gene>
    <name evidence="1" type="ORF">SAMN02746068_01022</name>
</gene>
<protein>
    <submittedName>
        <fullName evidence="1">Uncharacterized protein</fullName>
    </submittedName>
</protein>
<dbReference type="AlphaFoldDB" id="A0A1K2HAY6"/>
<accession>A0A1K2HAY6</accession>
<evidence type="ECO:0000313" key="1">
    <source>
        <dbReference type="EMBL" id="SFZ73968.1"/>
    </source>
</evidence>
<evidence type="ECO:0000313" key="2">
    <source>
        <dbReference type="Proteomes" id="UP000185655"/>
    </source>
</evidence>
<dbReference type="RefSeq" id="WP_031366198.1">
    <property type="nucleotide sequence ID" value="NZ_FPKS01000004.1"/>
</dbReference>
<organism evidence="1 2">
    <name type="scientific">Pseudolactococcus chungangensis CAU 28 = DSM 22330</name>
    <dbReference type="NCBI Taxonomy" id="1122154"/>
    <lineage>
        <taxon>Bacteria</taxon>
        <taxon>Bacillati</taxon>
        <taxon>Bacillota</taxon>
        <taxon>Bacilli</taxon>
        <taxon>Lactobacillales</taxon>
        <taxon>Streptococcaceae</taxon>
        <taxon>Pseudolactococcus</taxon>
    </lineage>
</organism>
<sequence>MTNEEFEGKPIYRIGDSVTITATATFGLELPDTFADDEELEDFIKAQCQDRIADNLEIEVG</sequence>
<reference evidence="1 2" key="1">
    <citation type="submission" date="2016-11" db="EMBL/GenBank/DDBJ databases">
        <authorList>
            <person name="Jaros S."/>
            <person name="Januszkiewicz K."/>
            <person name="Wedrychowicz H."/>
        </authorList>
    </citation>
    <scope>NUCLEOTIDE SEQUENCE [LARGE SCALE GENOMIC DNA]</scope>
    <source>
        <strain evidence="1 2">DSM 22330</strain>
    </source>
</reference>
<dbReference type="STRING" id="1122154.SAMN02746068_01022"/>
<name>A0A1K2HAY6_9LACT</name>
<dbReference type="Proteomes" id="UP000185655">
    <property type="component" value="Unassembled WGS sequence"/>
</dbReference>